<organism evidence="2 3">
    <name type="scientific">Larinioides sclopetarius</name>
    <dbReference type="NCBI Taxonomy" id="280406"/>
    <lineage>
        <taxon>Eukaryota</taxon>
        <taxon>Metazoa</taxon>
        <taxon>Ecdysozoa</taxon>
        <taxon>Arthropoda</taxon>
        <taxon>Chelicerata</taxon>
        <taxon>Arachnida</taxon>
        <taxon>Araneae</taxon>
        <taxon>Araneomorphae</taxon>
        <taxon>Entelegynae</taxon>
        <taxon>Araneoidea</taxon>
        <taxon>Araneidae</taxon>
        <taxon>Larinioides</taxon>
    </lineage>
</organism>
<accession>A0AAV1Z2Y2</accession>
<dbReference type="InterPro" id="IPR013103">
    <property type="entry name" value="RVT_2"/>
</dbReference>
<dbReference type="GO" id="GO:0071897">
    <property type="term" value="P:DNA biosynthetic process"/>
    <property type="evidence" value="ECO:0007669"/>
    <property type="project" value="UniProtKB-ARBA"/>
</dbReference>
<evidence type="ECO:0000259" key="1">
    <source>
        <dbReference type="Pfam" id="PF07727"/>
    </source>
</evidence>
<feature type="domain" description="Reverse transcriptase Ty1/copia-type" evidence="1">
    <location>
        <begin position="1"/>
        <end position="109"/>
    </location>
</feature>
<dbReference type="AlphaFoldDB" id="A0AAV1Z2Y2"/>
<name>A0AAV1Z2Y2_9ARAC</name>
<dbReference type="SUPFAM" id="SSF56672">
    <property type="entry name" value="DNA/RNA polymerases"/>
    <property type="match status" value="1"/>
</dbReference>
<feature type="non-terminal residue" evidence="2">
    <location>
        <position position="116"/>
    </location>
</feature>
<evidence type="ECO:0000313" key="3">
    <source>
        <dbReference type="Proteomes" id="UP001497382"/>
    </source>
</evidence>
<evidence type="ECO:0000313" key="2">
    <source>
        <dbReference type="EMBL" id="CAL1265679.1"/>
    </source>
</evidence>
<keyword evidence="3" id="KW-1185">Reference proteome</keyword>
<reference evidence="2 3" key="1">
    <citation type="submission" date="2024-04" db="EMBL/GenBank/DDBJ databases">
        <authorList>
            <person name="Rising A."/>
            <person name="Reimegard J."/>
            <person name="Sonavane S."/>
            <person name="Akerstrom W."/>
            <person name="Nylinder S."/>
            <person name="Hedman E."/>
            <person name="Kallberg Y."/>
        </authorList>
    </citation>
    <scope>NUCLEOTIDE SEQUENCE [LARGE SCALE GENOMIC DNA]</scope>
</reference>
<protein>
    <recommendedName>
        <fullName evidence="1">Reverse transcriptase Ty1/copia-type domain-containing protein</fullName>
    </recommendedName>
</protein>
<dbReference type="EMBL" id="CAXIEN010000018">
    <property type="protein sequence ID" value="CAL1265679.1"/>
    <property type="molecule type" value="Genomic_DNA"/>
</dbReference>
<dbReference type="Proteomes" id="UP001497382">
    <property type="component" value="Unassembled WGS sequence"/>
</dbReference>
<comment type="caution">
    <text evidence="2">The sequence shown here is derived from an EMBL/GenBank/DDBJ whole genome shotgun (WGS) entry which is preliminary data.</text>
</comment>
<dbReference type="InterPro" id="IPR043502">
    <property type="entry name" value="DNA/RNA_pol_sf"/>
</dbReference>
<sequence length="116" mass="13665">MSQPEGFVVAANKVCRLTKALYGLHQSSRQWYFEMDDVLHKLNFFKLDWCNCVCMYENKIVLLLYMDDIILFAKNGEDLDFGIGLLMKYFELKILGKTKKLLGIQFEEIDDKLFIH</sequence>
<proteinExistence type="predicted"/>
<dbReference type="Pfam" id="PF07727">
    <property type="entry name" value="RVT_2"/>
    <property type="match status" value="1"/>
</dbReference>
<gene>
    <name evidence="2" type="ORF">LARSCL_LOCUS2675</name>
</gene>